<accession>A0A2P5KDH6</accession>
<sequence>MRSTLAKCARCLRAAGTPIGLYDVRIAGQVRARNLVLITHHRQEFVRVPGLALEDWKSWSTAQSSASIERQLQLPPNALTQLD</sequence>
<proteinExistence type="predicted"/>
<keyword evidence="2" id="KW-1185">Reference proteome</keyword>
<reference evidence="1 2" key="1">
    <citation type="submission" date="2018-01" db="EMBL/GenBank/DDBJ databases">
        <title>Genomic Encyclopedia of Type Strains, Phase III (KMG-III): the genomes of soil and plant-associated and newly described type strains.</title>
        <authorList>
            <person name="Whitman W."/>
        </authorList>
    </citation>
    <scope>NUCLEOTIDE SEQUENCE [LARGE SCALE GENOMIC DNA]</scope>
    <source>
        <strain evidence="1 2">HKI456</strain>
    </source>
</reference>
<gene>
    <name evidence="1" type="ORF">B0O95_102159</name>
</gene>
<organism evidence="1 2">
    <name type="scientific">Mycetohabitans endofungorum</name>
    <dbReference type="NCBI Taxonomy" id="417203"/>
    <lineage>
        <taxon>Bacteria</taxon>
        <taxon>Pseudomonadati</taxon>
        <taxon>Pseudomonadota</taxon>
        <taxon>Betaproteobacteria</taxon>
        <taxon>Burkholderiales</taxon>
        <taxon>Burkholderiaceae</taxon>
        <taxon>Mycetohabitans</taxon>
    </lineage>
</organism>
<dbReference type="Gene3D" id="3.40.50.1010">
    <property type="entry name" value="5'-nuclease"/>
    <property type="match status" value="1"/>
</dbReference>
<dbReference type="InterPro" id="IPR029060">
    <property type="entry name" value="PIN-like_dom_sf"/>
</dbReference>
<comment type="caution">
    <text evidence="1">The sequence shown here is derived from an EMBL/GenBank/DDBJ whole genome shotgun (WGS) entry which is preliminary data.</text>
</comment>
<evidence type="ECO:0000313" key="1">
    <source>
        <dbReference type="EMBL" id="PPB84758.1"/>
    </source>
</evidence>
<dbReference type="AlphaFoldDB" id="A0A2P5KDH6"/>
<dbReference type="EMBL" id="PRDW01000002">
    <property type="protein sequence ID" value="PPB84758.1"/>
    <property type="molecule type" value="Genomic_DNA"/>
</dbReference>
<name>A0A2P5KDH6_9BURK</name>
<protein>
    <submittedName>
        <fullName evidence="1">Uncharacterized protein</fullName>
    </submittedName>
</protein>
<evidence type="ECO:0000313" key="2">
    <source>
        <dbReference type="Proteomes" id="UP000243096"/>
    </source>
</evidence>
<dbReference type="Proteomes" id="UP000243096">
    <property type="component" value="Unassembled WGS sequence"/>
</dbReference>
<dbReference type="SUPFAM" id="SSF88723">
    <property type="entry name" value="PIN domain-like"/>
    <property type="match status" value="1"/>
</dbReference>